<dbReference type="EMBL" id="JBEPLS010000012">
    <property type="protein sequence ID" value="MET3605104.1"/>
    <property type="molecule type" value="Genomic_DNA"/>
</dbReference>
<dbReference type="AlphaFoldDB" id="A0A5C1Q325"/>
<protein>
    <submittedName>
        <fullName evidence="2">Uncharacterized protein</fullName>
    </submittedName>
</protein>
<evidence type="ECO:0000313" key="3">
    <source>
        <dbReference type="Proteomes" id="UP000323522"/>
    </source>
</evidence>
<evidence type="ECO:0000313" key="2">
    <source>
        <dbReference type="EMBL" id="QEN01961.1"/>
    </source>
</evidence>
<dbReference type="Proteomes" id="UP000323522">
    <property type="component" value="Chromosome"/>
</dbReference>
<organism evidence="2 3">
    <name type="scientific">Sphaerotilus sulfidivorans</name>
    <dbReference type="NCBI Taxonomy" id="639200"/>
    <lineage>
        <taxon>Bacteria</taxon>
        <taxon>Pseudomonadati</taxon>
        <taxon>Pseudomonadota</taxon>
        <taxon>Betaproteobacteria</taxon>
        <taxon>Burkholderiales</taxon>
        <taxon>Sphaerotilaceae</taxon>
        <taxon>Sphaerotilus</taxon>
    </lineage>
</organism>
<dbReference type="RefSeq" id="WP_149504614.1">
    <property type="nucleotide sequence ID" value="NZ_CP035708.1"/>
</dbReference>
<reference evidence="2 3" key="1">
    <citation type="submission" date="2019-02" db="EMBL/GenBank/DDBJ databases">
        <title>Complete Genome Sequence and Methylome Analysis of Sphaerotilus natans subsp. sulfidivorans D-507.</title>
        <authorList>
            <person name="Fomenkov A."/>
            <person name="Gridneva E."/>
            <person name="Smolyakov D."/>
            <person name="Dubinina G."/>
            <person name="Vincze T."/>
            <person name="Grabovich M."/>
            <person name="Roberts R.J."/>
        </authorList>
    </citation>
    <scope>NUCLEOTIDE SEQUENCE [LARGE SCALE GENOMIC DNA]</scope>
    <source>
        <strain evidence="2 3">D-507</strain>
    </source>
</reference>
<dbReference type="KEGG" id="snn:EWH46_15065"/>
<dbReference type="EMBL" id="CP035708">
    <property type="protein sequence ID" value="QEN01961.1"/>
    <property type="molecule type" value="Genomic_DNA"/>
</dbReference>
<dbReference type="OrthoDB" id="15218at2"/>
<sequence length="289" mass="31613">MQHALTRAQPELDADGLAVWQQLGRLAGPGERQAAALALLLWPGNDAERRAWDETVRGVQGAASLRDRIGRLPPAARLPALERLLLRITLEQPLEDRQALLQSARRVMCADGSVSALDRLAWLAMRHLLGGPVRLHRGGLREDNELSQLPLAMRQAIASLSAYLARMVPEPPRRERVDAAGAAWHDRVVHEVWGSASVPPPCQVPDVDQLGRALQTLAGLGWVHRPLLARAWVDAADTRPGLRTRLDEPLPVAAEALRLACVLIDTPLPPTLAAHFIREPEQPRPGSMA</sequence>
<accession>A0A5C1Q325</accession>
<name>A0A5C1Q325_9BURK</name>
<dbReference type="Proteomes" id="UP001549111">
    <property type="component" value="Unassembled WGS sequence"/>
</dbReference>
<keyword evidence="4" id="KW-1185">Reference proteome</keyword>
<evidence type="ECO:0000313" key="1">
    <source>
        <dbReference type="EMBL" id="MET3605104.1"/>
    </source>
</evidence>
<proteinExistence type="predicted"/>
<reference evidence="1 4" key="2">
    <citation type="submission" date="2024-06" db="EMBL/GenBank/DDBJ databases">
        <title>Genomic Encyclopedia of Type Strains, Phase IV (KMG-IV): sequencing the most valuable type-strain genomes for metagenomic binning, comparative biology and taxonomic classification.</title>
        <authorList>
            <person name="Goeker M."/>
        </authorList>
    </citation>
    <scope>NUCLEOTIDE SEQUENCE [LARGE SCALE GENOMIC DNA]</scope>
    <source>
        <strain evidence="1 4">D-501</strain>
    </source>
</reference>
<gene>
    <name evidence="1" type="ORF">ABIC99_002929</name>
    <name evidence="2" type="ORF">EWH46_15065</name>
</gene>
<evidence type="ECO:0000313" key="4">
    <source>
        <dbReference type="Proteomes" id="UP001549111"/>
    </source>
</evidence>